<evidence type="ECO:0000256" key="4">
    <source>
        <dbReference type="SAM" id="SignalP"/>
    </source>
</evidence>
<evidence type="ECO:0000256" key="1">
    <source>
        <dbReference type="ARBA" id="ARBA00007447"/>
    </source>
</evidence>
<dbReference type="GO" id="GO:0004190">
    <property type="term" value="F:aspartic-type endopeptidase activity"/>
    <property type="evidence" value="ECO:0007669"/>
    <property type="project" value="InterPro"/>
</dbReference>
<dbReference type="PROSITE" id="PS51767">
    <property type="entry name" value="PEPTIDASE_A1"/>
    <property type="match status" value="1"/>
</dbReference>
<dbReference type="GeneID" id="89977665"/>
<dbReference type="Proteomes" id="UP001358417">
    <property type="component" value="Unassembled WGS sequence"/>
</dbReference>
<evidence type="ECO:0000256" key="2">
    <source>
        <dbReference type="PIRSR" id="PIRSR601461-1"/>
    </source>
</evidence>
<dbReference type="SUPFAM" id="SSF50630">
    <property type="entry name" value="Acid proteases"/>
    <property type="match status" value="1"/>
</dbReference>
<dbReference type="PANTHER" id="PTHR47966:SF47">
    <property type="entry name" value="ENDOPEPTIDASE, PUTATIVE (AFU_ORTHOLOGUE AFUA_3G01220)-RELATED"/>
    <property type="match status" value="1"/>
</dbReference>
<evidence type="ECO:0000259" key="5">
    <source>
        <dbReference type="PROSITE" id="PS51767"/>
    </source>
</evidence>
<dbReference type="CDD" id="cd05471">
    <property type="entry name" value="pepsin_like"/>
    <property type="match status" value="1"/>
</dbReference>
<feature type="chain" id="PRO_5043350719" description="Peptidase A1 domain-containing protein" evidence="4">
    <location>
        <begin position="19"/>
        <end position="481"/>
    </location>
</feature>
<keyword evidence="4" id="KW-0732">Signal</keyword>
<evidence type="ECO:0000313" key="6">
    <source>
        <dbReference type="EMBL" id="KAK5045173.1"/>
    </source>
</evidence>
<feature type="active site" evidence="2">
    <location>
        <position position="309"/>
    </location>
</feature>
<dbReference type="GO" id="GO:0000324">
    <property type="term" value="C:fungal-type vacuole"/>
    <property type="evidence" value="ECO:0007669"/>
    <property type="project" value="TreeGrafter"/>
</dbReference>
<comment type="caution">
    <text evidence="6">The sequence shown here is derived from an EMBL/GenBank/DDBJ whole genome shotgun (WGS) entry which is preliminary data.</text>
</comment>
<dbReference type="InterPro" id="IPR033121">
    <property type="entry name" value="PEPTIDASE_A1"/>
</dbReference>
<feature type="signal peptide" evidence="4">
    <location>
        <begin position="1"/>
        <end position="18"/>
    </location>
</feature>
<accession>A0AAV9MUL9</accession>
<dbReference type="InterPro" id="IPR021109">
    <property type="entry name" value="Peptidase_aspartic_dom_sf"/>
</dbReference>
<evidence type="ECO:0000313" key="7">
    <source>
        <dbReference type="Proteomes" id="UP001358417"/>
    </source>
</evidence>
<dbReference type="RefSeq" id="XP_064700809.1">
    <property type="nucleotide sequence ID" value="XM_064853046.1"/>
</dbReference>
<feature type="active site" evidence="2">
    <location>
        <position position="72"/>
    </location>
</feature>
<dbReference type="InterPro" id="IPR001461">
    <property type="entry name" value="Aspartic_peptidase_A1"/>
</dbReference>
<proteinExistence type="inferred from homology"/>
<dbReference type="InterPro" id="IPR034164">
    <property type="entry name" value="Pepsin-like_dom"/>
</dbReference>
<sequence>MHSSTLLSTSILVTATLAANTAKAVHLPLNRRDKSTALTSLNGTTPITATSFGSVFDTEVKFGDQTFQLFIDTGSSDTWVVQKDFQCVNRTSGLDLPRDACLYGPSSYDPSKSAGYEEIPDEIFGIQYGDGIASGLMAYENITLAGMTVRQKVGLANVSTPMGDGINSGLLGIGYPALTSAHPGPFQDNTTYWFNRLPYDPLLFTMADQGLIEPYYSLAIARTPQNSTTGFGGYLTLGGLAPVNHSAEWATLPVEIHETIPENFTSGKHVISYWTTTIDGFKYGPASANTQRENSNLTTDTTRTQVFFDNGNHFSFFPDAVLAPINALFEPPAVWNAELSIYVLQCDAVAPTFGITLANQTFFHDGRDLVYQTEEGICVSNLVPSETVGIDGITLNIVGAGFFKNVLGVFDFGKNEMRFASLVGEVVEGLEGQGQGGPDGQAESPNNGTGTAQGNAASSVAGNMIATGLGVCFMSLMVALW</sequence>
<organism evidence="6 7">
    <name type="scientific">Exophiala bonariae</name>
    <dbReference type="NCBI Taxonomy" id="1690606"/>
    <lineage>
        <taxon>Eukaryota</taxon>
        <taxon>Fungi</taxon>
        <taxon>Dikarya</taxon>
        <taxon>Ascomycota</taxon>
        <taxon>Pezizomycotina</taxon>
        <taxon>Eurotiomycetes</taxon>
        <taxon>Chaetothyriomycetidae</taxon>
        <taxon>Chaetothyriales</taxon>
        <taxon>Herpotrichiellaceae</taxon>
        <taxon>Exophiala</taxon>
    </lineage>
</organism>
<dbReference type="GO" id="GO:0006508">
    <property type="term" value="P:proteolysis"/>
    <property type="evidence" value="ECO:0007669"/>
    <property type="project" value="InterPro"/>
</dbReference>
<comment type="similarity">
    <text evidence="1">Belongs to the peptidase A1 family.</text>
</comment>
<feature type="region of interest" description="Disordered" evidence="3">
    <location>
        <begin position="431"/>
        <end position="454"/>
    </location>
</feature>
<keyword evidence="7" id="KW-1185">Reference proteome</keyword>
<dbReference type="PRINTS" id="PR00792">
    <property type="entry name" value="PEPSIN"/>
</dbReference>
<name>A0AAV9MUL9_9EURO</name>
<evidence type="ECO:0000256" key="3">
    <source>
        <dbReference type="SAM" id="MobiDB-lite"/>
    </source>
</evidence>
<protein>
    <recommendedName>
        <fullName evidence="5">Peptidase A1 domain-containing protein</fullName>
    </recommendedName>
</protein>
<feature type="domain" description="Peptidase A1" evidence="5">
    <location>
        <begin position="56"/>
        <end position="420"/>
    </location>
</feature>
<dbReference type="Gene3D" id="2.40.70.10">
    <property type="entry name" value="Acid Proteases"/>
    <property type="match status" value="2"/>
</dbReference>
<dbReference type="EMBL" id="JAVRRD010000039">
    <property type="protein sequence ID" value="KAK5045173.1"/>
    <property type="molecule type" value="Genomic_DNA"/>
</dbReference>
<dbReference type="Pfam" id="PF00026">
    <property type="entry name" value="Asp"/>
    <property type="match status" value="1"/>
</dbReference>
<feature type="compositionally biased region" description="Polar residues" evidence="3">
    <location>
        <begin position="443"/>
        <end position="454"/>
    </location>
</feature>
<gene>
    <name evidence="6" type="ORF">LTR84_009506</name>
</gene>
<dbReference type="AlphaFoldDB" id="A0AAV9MUL9"/>
<dbReference type="PANTHER" id="PTHR47966">
    <property type="entry name" value="BETA-SITE APP-CLEAVING ENZYME, ISOFORM A-RELATED"/>
    <property type="match status" value="1"/>
</dbReference>
<reference evidence="6 7" key="1">
    <citation type="submission" date="2023-08" db="EMBL/GenBank/DDBJ databases">
        <title>Black Yeasts Isolated from many extreme environments.</title>
        <authorList>
            <person name="Coleine C."/>
            <person name="Stajich J.E."/>
            <person name="Selbmann L."/>
        </authorList>
    </citation>
    <scope>NUCLEOTIDE SEQUENCE [LARGE SCALE GENOMIC DNA]</scope>
    <source>
        <strain evidence="6 7">CCFEE 5792</strain>
    </source>
</reference>